<sequence length="161" mass="18354">MGDKNNKKISINLPNKLTANNNDKNLECSLNEAYCDDVDAEDLLEGGETLLENSDAITLEKGQSFDNFDLEGGETNDVINEPDHYGQQFLQPFNNTNEQFIQDAGFINEQLFYEEIWGLTHTAINKCLLHQNYEFVEIVKTYLASIHEKETRSQQANNSEN</sequence>
<comment type="caution">
    <text evidence="1">The sequence shown here is derived from an EMBL/GenBank/DDBJ whole genome shotgun (WGS) entry which is preliminary data.</text>
</comment>
<accession>A0ABN7WHN8</accession>
<evidence type="ECO:0000313" key="2">
    <source>
        <dbReference type="Proteomes" id="UP000789901"/>
    </source>
</evidence>
<reference evidence="1 2" key="1">
    <citation type="submission" date="2021-06" db="EMBL/GenBank/DDBJ databases">
        <authorList>
            <person name="Kallberg Y."/>
            <person name="Tangrot J."/>
            <person name="Rosling A."/>
        </authorList>
    </citation>
    <scope>NUCLEOTIDE SEQUENCE [LARGE SCALE GENOMIC DNA]</scope>
    <source>
        <strain evidence="1 2">120-4 pot B 10/14</strain>
    </source>
</reference>
<name>A0ABN7WHN8_GIGMA</name>
<dbReference type="EMBL" id="CAJVQB010045824">
    <property type="protein sequence ID" value="CAG8832670.1"/>
    <property type="molecule type" value="Genomic_DNA"/>
</dbReference>
<evidence type="ECO:0000313" key="1">
    <source>
        <dbReference type="EMBL" id="CAG8832670.1"/>
    </source>
</evidence>
<protein>
    <submittedName>
        <fullName evidence="1">34600_t:CDS:1</fullName>
    </submittedName>
</protein>
<organism evidence="1 2">
    <name type="scientific">Gigaspora margarita</name>
    <dbReference type="NCBI Taxonomy" id="4874"/>
    <lineage>
        <taxon>Eukaryota</taxon>
        <taxon>Fungi</taxon>
        <taxon>Fungi incertae sedis</taxon>
        <taxon>Mucoromycota</taxon>
        <taxon>Glomeromycotina</taxon>
        <taxon>Glomeromycetes</taxon>
        <taxon>Diversisporales</taxon>
        <taxon>Gigasporaceae</taxon>
        <taxon>Gigaspora</taxon>
    </lineage>
</organism>
<dbReference type="Proteomes" id="UP000789901">
    <property type="component" value="Unassembled WGS sequence"/>
</dbReference>
<keyword evidence="2" id="KW-1185">Reference proteome</keyword>
<gene>
    <name evidence="1" type="ORF">GMARGA_LOCUS31169</name>
</gene>
<proteinExistence type="predicted"/>